<dbReference type="SUPFAM" id="SSF51905">
    <property type="entry name" value="FAD/NAD(P)-binding domain"/>
    <property type="match status" value="1"/>
</dbReference>
<dbReference type="InterPro" id="IPR012941">
    <property type="entry name" value="Phe_hydrox_C_dim_dom"/>
</dbReference>
<dbReference type="InterPro" id="IPR038220">
    <property type="entry name" value="PHOX_C_sf"/>
</dbReference>
<dbReference type="InterPro" id="IPR036188">
    <property type="entry name" value="FAD/NAD-bd_sf"/>
</dbReference>
<feature type="domain" description="Phenol hydroxylase-like C-terminal dimerisation" evidence="9">
    <location>
        <begin position="958"/>
        <end position="1125"/>
    </location>
</feature>
<evidence type="ECO:0000259" key="9">
    <source>
        <dbReference type="Pfam" id="PF07976"/>
    </source>
</evidence>
<dbReference type="EMBL" id="CAJNJQ010001406">
    <property type="protein sequence ID" value="CAE7137403.1"/>
    <property type="molecule type" value="Genomic_DNA"/>
</dbReference>
<dbReference type="SUPFAM" id="SSF54373">
    <property type="entry name" value="FAD-linked reductases, C-terminal domain"/>
    <property type="match status" value="1"/>
</dbReference>
<dbReference type="PRINTS" id="PR00420">
    <property type="entry name" value="RNGMNOXGNASE"/>
</dbReference>
<evidence type="ECO:0000259" key="8">
    <source>
        <dbReference type="Pfam" id="PF01494"/>
    </source>
</evidence>
<reference evidence="10" key="1">
    <citation type="submission" date="2021-01" db="EMBL/GenBank/DDBJ databases">
        <authorList>
            <person name="Kaushik A."/>
        </authorList>
    </citation>
    <scope>NUCLEOTIDE SEQUENCE</scope>
    <source>
        <strain evidence="10">AG5</strain>
    </source>
</reference>
<feature type="transmembrane region" description="Helical" evidence="7">
    <location>
        <begin position="146"/>
        <end position="165"/>
    </location>
</feature>
<feature type="transmembrane region" description="Helical" evidence="7">
    <location>
        <begin position="254"/>
        <end position="272"/>
    </location>
</feature>
<keyword evidence="7" id="KW-1133">Transmembrane helix</keyword>
<comment type="similarity">
    <text evidence="2">Belongs to the PheA/TfdB FAD monooxygenase family.</text>
</comment>
<evidence type="ECO:0000256" key="4">
    <source>
        <dbReference type="ARBA" id="ARBA00022827"/>
    </source>
</evidence>
<dbReference type="SUPFAM" id="SSF52833">
    <property type="entry name" value="Thioredoxin-like"/>
    <property type="match status" value="1"/>
</dbReference>
<evidence type="ECO:0000313" key="11">
    <source>
        <dbReference type="Proteomes" id="UP000663827"/>
    </source>
</evidence>
<dbReference type="PANTHER" id="PTHR43004:SF19">
    <property type="entry name" value="BINDING MONOOXYGENASE, PUTATIVE (JCVI)-RELATED"/>
    <property type="match status" value="1"/>
</dbReference>
<feature type="transmembrane region" description="Helical" evidence="7">
    <location>
        <begin position="84"/>
        <end position="104"/>
    </location>
</feature>
<dbReference type="InterPro" id="IPR036249">
    <property type="entry name" value="Thioredoxin-like_sf"/>
</dbReference>
<keyword evidence="5" id="KW-0560">Oxidoreductase</keyword>
<evidence type="ECO:0000256" key="1">
    <source>
        <dbReference type="ARBA" id="ARBA00001974"/>
    </source>
</evidence>
<protein>
    <recommendedName>
        <fullName evidence="12">Phenol 2-monooxygenase</fullName>
    </recommendedName>
</protein>
<comment type="caution">
    <text evidence="10">The sequence shown here is derived from an EMBL/GenBank/DDBJ whole genome shotgun (WGS) entry which is preliminary data.</text>
</comment>
<dbReference type="AlphaFoldDB" id="A0A8H3DYB1"/>
<dbReference type="Gene3D" id="3.50.50.60">
    <property type="entry name" value="FAD/NAD(P)-binding domain"/>
    <property type="match status" value="1"/>
</dbReference>
<feature type="region of interest" description="Disordered" evidence="6">
    <location>
        <begin position="1"/>
        <end position="29"/>
    </location>
</feature>
<keyword evidence="4" id="KW-0274">FAD</keyword>
<gene>
    <name evidence="10" type="ORF">RDB_LOCUS70180</name>
</gene>
<keyword evidence="3" id="KW-0285">Flavoprotein</keyword>
<evidence type="ECO:0000256" key="5">
    <source>
        <dbReference type="ARBA" id="ARBA00023002"/>
    </source>
</evidence>
<name>A0A8H3DYB1_9AGAM</name>
<evidence type="ECO:0000313" key="10">
    <source>
        <dbReference type="EMBL" id="CAE7137403.1"/>
    </source>
</evidence>
<dbReference type="Pfam" id="PF07976">
    <property type="entry name" value="Phe_hydrox_dim"/>
    <property type="match status" value="1"/>
</dbReference>
<proteinExistence type="inferred from homology"/>
<dbReference type="Gene3D" id="3.40.30.20">
    <property type="match status" value="1"/>
</dbReference>
<accession>A0A8H3DYB1</accession>
<dbReference type="Pfam" id="PF01494">
    <property type="entry name" value="FAD_binding_3"/>
    <property type="match status" value="1"/>
</dbReference>
<dbReference type="Proteomes" id="UP000663827">
    <property type="component" value="Unassembled WGS sequence"/>
</dbReference>
<feature type="transmembrane region" description="Helical" evidence="7">
    <location>
        <begin position="53"/>
        <end position="78"/>
    </location>
</feature>
<evidence type="ECO:0000256" key="3">
    <source>
        <dbReference type="ARBA" id="ARBA00022630"/>
    </source>
</evidence>
<evidence type="ECO:0000256" key="6">
    <source>
        <dbReference type="SAM" id="MobiDB-lite"/>
    </source>
</evidence>
<dbReference type="InterPro" id="IPR002938">
    <property type="entry name" value="FAD-bd"/>
</dbReference>
<feature type="transmembrane region" description="Helical" evidence="7">
    <location>
        <begin position="116"/>
        <end position="140"/>
    </location>
</feature>
<dbReference type="GO" id="GO:0016709">
    <property type="term" value="F:oxidoreductase activity, acting on paired donors, with incorporation or reduction of molecular oxygen, NAD(P)H as one donor, and incorporation of one atom of oxygen"/>
    <property type="evidence" value="ECO:0007669"/>
    <property type="project" value="UniProtKB-ARBA"/>
</dbReference>
<keyword evidence="7" id="KW-0812">Transmembrane</keyword>
<evidence type="ECO:0000256" key="7">
    <source>
        <dbReference type="SAM" id="Phobius"/>
    </source>
</evidence>
<dbReference type="PANTHER" id="PTHR43004">
    <property type="entry name" value="TRK SYSTEM POTASSIUM UPTAKE PROTEIN"/>
    <property type="match status" value="1"/>
</dbReference>
<feature type="domain" description="FAD-binding" evidence="8">
    <location>
        <begin position="706"/>
        <end position="925"/>
    </location>
</feature>
<keyword evidence="7" id="KW-0472">Membrane</keyword>
<dbReference type="InterPro" id="IPR050641">
    <property type="entry name" value="RIFMO-like"/>
</dbReference>
<evidence type="ECO:0008006" key="12">
    <source>
        <dbReference type="Google" id="ProtNLM"/>
    </source>
</evidence>
<dbReference type="Gene3D" id="3.30.9.10">
    <property type="entry name" value="D-Amino Acid Oxidase, subunit A, domain 2"/>
    <property type="match status" value="1"/>
</dbReference>
<organism evidence="10 11">
    <name type="scientific">Rhizoctonia solani</name>
    <dbReference type="NCBI Taxonomy" id="456999"/>
    <lineage>
        <taxon>Eukaryota</taxon>
        <taxon>Fungi</taxon>
        <taxon>Dikarya</taxon>
        <taxon>Basidiomycota</taxon>
        <taxon>Agaricomycotina</taxon>
        <taxon>Agaricomycetes</taxon>
        <taxon>Cantharellales</taxon>
        <taxon>Ceratobasidiaceae</taxon>
        <taxon>Rhizoctonia</taxon>
    </lineage>
</organism>
<sequence>MLPFQELHKCSPRNSVSPLPHCLSSSSRPKSSIRHTMALFKPYLIQWQCWLSFLRLVCVLMLCITSLMGLIISGAYAGSSVAQMSLWTIFWGIMLINDIFTLTFDFKRTYTYAGCVAVQAALNFCFAGVTTTYIALSIMYTGYGPSGIPVLLVGVCSLCLLVLSLRPVFAFRSQVPMGHIWAFNIKDALEEGFSPLRGNHASSVFGYLRCTPISHPITRLAVAFGIKSKIFVNQLLFRRVRPVESRMYAFTRNFFAVFAMGILLFRTISALLQAQNEIGTRMTSANCEGRASPSYSIGILMERISYDPRWETSTGQILPDDDDIDILVSASWSHPRRGQGPFGTRNCTIQWSQNSIETMGYSGPYAWNYQNRTVEFYGCPTHWTDSYRNYPQLLQQSTFSDVFVYHIEVRARTPNKQVLEGQIPYIWLLNSHEMSSNFSNVNMDSFEIRNYIPPWELLAGSHIEADAKLITRRFISSSIMKDVVLNSEPMYKPLSLYPIAESSITPLNSSRASGATATIRASLTPGLLYLRSQADALNPLSKNVCDFIDDYRSGSILDVVGSVGGLFALLQAVHLLLFGRPMFWGLTGERQAHYTVRLGLAPQILKEAQRCVHTATYASSPNGNGEISLTARKSVVSGVESTMPFMGLYAQSSVEGIIRDALASGTKHIPSPTFAPQFQPLSPSHKVHVEQGVFPVEMKVSDNPSEQYPVTVRLMHPSGETETVQAKYLLGCDGAHSWTRNQLGIEMVGETSDQVWGVVDAYIETDFPDLRALTIFENNGRRMVLIPRENNMVRFTVQVTDSDVNIDPATGRVDRTKISVERIIELVKQVLKPYRIDFKQLEWSGVYVIGQRLASSYQDNSGRVFILGDACHTHSPHAGQGMNAAISDAHNLAWKLVHVLKGWATPDLLRTYESERRDFAVQLIDLHARIAEIMSGKVKGTSSDVMIKSIKFVAGTGTHYPTSEIVDPSNQLRAPGIIIGQRFPHQVILRTADFRPYSTLDLLKSDCIYKIIILTGDVNDTARRQKLEELGDSLNRWILRRPSMFQVYTIMLAKKENASYTDIPRSLRSHWDTVFLDDVAYAESSGGGRAYQSFDVGPEGCLAIVRPDGHVSALSSLETAEALQALSGVKVPLAN</sequence>
<dbReference type="GO" id="GO:0071949">
    <property type="term" value="F:FAD binding"/>
    <property type="evidence" value="ECO:0007669"/>
    <property type="project" value="InterPro"/>
</dbReference>
<comment type="cofactor">
    <cofactor evidence="1">
        <name>FAD</name>
        <dbReference type="ChEBI" id="CHEBI:57692"/>
    </cofactor>
</comment>
<evidence type="ECO:0000256" key="2">
    <source>
        <dbReference type="ARBA" id="ARBA00007801"/>
    </source>
</evidence>